<dbReference type="EMBL" id="JAQQBR010001835">
    <property type="protein sequence ID" value="KAK0161263.1"/>
    <property type="molecule type" value="Genomic_DNA"/>
</dbReference>
<dbReference type="Gene3D" id="2.40.10.10">
    <property type="entry name" value="Trypsin-like serine proteases"/>
    <property type="match status" value="2"/>
</dbReference>
<dbReference type="SUPFAM" id="SSF50494">
    <property type="entry name" value="Trypsin-like serine proteases"/>
    <property type="match status" value="2"/>
</dbReference>
<dbReference type="FunFam" id="2.40.10.10:FF:000068">
    <property type="entry name" value="transmembrane protease serine 2"/>
    <property type="match status" value="1"/>
</dbReference>
<gene>
    <name evidence="10" type="ORF">PV327_009752</name>
</gene>
<evidence type="ECO:0000256" key="8">
    <source>
        <dbReference type="RuleBase" id="RU363034"/>
    </source>
</evidence>
<evidence type="ECO:0000256" key="4">
    <source>
        <dbReference type="ARBA" id="ARBA00022801"/>
    </source>
</evidence>
<dbReference type="Proteomes" id="UP001168972">
    <property type="component" value="Unassembled WGS sequence"/>
</dbReference>
<dbReference type="InterPro" id="IPR001254">
    <property type="entry name" value="Trypsin_dom"/>
</dbReference>
<evidence type="ECO:0000313" key="10">
    <source>
        <dbReference type="EMBL" id="KAK0161263.1"/>
    </source>
</evidence>
<evidence type="ECO:0000313" key="11">
    <source>
        <dbReference type="Proteomes" id="UP001168972"/>
    </source>
</evidence>
<dbReference type="InterPro" id="IPR043504">
    <property type="entry name" value="Peptidase_S1_PA_chymotrypsin"/>
</dbReference>
<keyword evidence="5 8" id="KW-0720">Serine protease</keyword>
<feature type="domain" description="Peptidase S1" evidence="9">
    <location>
        <begin position="28"/>
        <end position="249"/>
    </location>
</feature>
<keyword evidence="11" id="KW-1185">Reference proteome</keyword>
<dbReference type="PANTHER" id="PTHR24276">
    <property type="entry name" value="POLYSERASE-RELATED"/>
    <property type="match status" value="1"/>
</dbReference>
<reference evidence="10" key="1">
    <citation type="journal article" date="2023" name="bioRxiv">
        <title>Scaffold-level genome assemblies of two parasitoid biocontrol wasps reveal the parthenogenesis mechanism and an associated novel virus.</title>
        <authorList>
            <person name="Inwood S."/>
            <person name="Skelly J."/>
            <person name="Guhlin J."/>
            <person name="Harrop T."/>
            <person name="Goldson S."/>
            <person name="Dearden P."/>
        </authorList>
    </citation>
    <scope>NUCLEOTIDE SEQUENCE</scope>
    <source>
        <strain evidence="10">Lincoln</strain>
        <tissue evidence="10">Whole body</tissue>
    </source>
</reference>
<dbReference type="InterPro" id="IPR033116">
    <property type="entry name" value="TRYPSIN_SER"/>
</dbReference>
<evidence type="ECO:0000256" key="5">
    <source>
        <dbReference type="ARBA" id="ARBA00022825"/>
    </source>
</evidence>
<dbReference type="GO" id="GO:0004252">
    <property type="term" value="F:serine-type endopeptidase activity"/>
    <property type="evidence" value="ECO:0007669"/>
    <property type="project" value="InterPro"/>
</dbReference>
<accession>A0AA39F1Q3</accession>
<dbReference type="PRINTS" id="PR00722">
    <property type="entry name" value="CHYMOTRYPSIN"/>
</dbReference>
<evidence type="ECO:0000256" key="6">
    <source>
        <dbReference type="ARBA" id="ARBA00023145"/>
    </source>
</evidence>
<keyword evidence="2 8" id="KW-0645">Protease</keyword>
<keyword evidence="3" id="KW-0732">Signal</keyword>
<protein>
    <recommendedName>
        <fullName evidence="9">Peptidase S1 domain-containing protein</fullName>
    </recommendedName>
</protein>
<evidence type="ECO:0000256" key="2">
    <source>
        <dbReference type="ARBA" id="ARBA00022670"/>
    </source>
</evidence>
<name>A0AA39F1Q3_MICHY</name>
<keyword evidence="6" id="KW-0865">Zymogen</keyword>
<dbReference type="PROSITE" id="PS50240">
    <property type="entry name" value="TRYPSIN_DOM"/>
    <property type="match status" value="2"/>
</dbReference>
<sequence>MQNGFVPHNIQATPLQPSSLIRNYNGRIVGGQNAEIEEVPYQVSLSIWGQLYCGGSIISKNWIITAAHCATHSPSYYTIRAGSNRATSQGSTHKVDKIVTHKNYGIEYGCDIAVMHVANPFELSGKIKPIPLYKQNEEASAGSIAVISGWGDDYPKGTNILQRAQVPIISKKECNEKYIGMGGVPDNEICAGYPHGGTDSCQGDSGGPLAINGRLAGITSWGRGCAQAQYPGVYTEVAAHRSWIKEITADDSEKNLNIDARFFGGSTLSHIKKAPHQVSVQYRSQHVCGGSIINKNWVITAARCVRGLKCCYSIRAGSLYHHQDGTIHMVNRIIIHEHFNFTSNGFAINDIALIHIATPFIIDSTRKSIPLAYISGVIFPLSRIFMYGWGDKTTNEKSTLKIYKTKPLDKVTCNSTYENHGGMYDNQGCASDFRGKTSLCNNDAGGPVVYKTRLIGVLFWTEGCGRPNYPNVFTEISAYRFWIRRHTGI</sequence>
<keyword evidence="7" id="KW-1015">Disulfide bond</keyword>
<dbReference type="GO" id="GO:0006508">
    <property type="term" value="P:proteolysis"/>
    <property type="evidence" value="ECO:0007669"/>
    <property type="project" value="UniProtKB-KW"/>
</dbReference>
<evidence type="ECO:0000259" key="9">
    <source>
        <dbReference type="PROSITE" id="PS50240"/>
    </source>
</evidence>
<comment type="similarity">
    <text evidence="1">Belongs to the peptidase S1 family.</text>
</comment>
<evidence type="ECO:0000256" key="1">
    <source>
        <dbReference type="ARBA" id="ARBA00007664"/>
    </source>
</evidence>
<organism evidence="10 11">
    <name type="scientific">Microctonus hyperodae</name>
    <name type="common">Parasitoid wasp</name>
    <dbReference type="NCBI Taxonomy" id="165561"/>
    <lineage>
        <taxon>Eukaryota</taxon>
        <taxon>Metazoa</taxon>
        <taxon>Ecdysozoa</taxon>
        <taxon>Arthropoda</taxon>
        <taxon>Hexapoda</taxon>
        <taxon>Insecta</taxon>
        <taxon>Pterygota</taxon>
        <taxon>Neoptera</taxon>
        <taxon>Endopterygota</taxon>
        <taxon>Hymenoptera</taxon>
        <taxon>Apocrita</taxon>
        <taxon>Ichneumonoidea</taxon>
        <taxon>Braconidae</taxon>
        <taxon>Euphorinae</taxon>
        <taxon>Microctonus</taxon>
    </lineage>
</organism>
<dbReference type="SMART" id="SM00020">
    <property type="entry name" value="Tryp_SPc"/>
    <property type="match status" value="2"/>
</dbReference>
<keyword evidence="4 8" id="KW-0378">Hydrolase</keyword>
<dbReference type="FunFam" id="2.40.10.10:FF:000077">
    <property type="entry name" value="Predicted protein"/>
    <property type="match status" value="1"/>
</dbReference>
<dbReference type="InterPro" id="IPR009003">
    <property type="entry name" value="Peptidase_S1_PA"/>
</dbReference>
<dbReference type="PROSITE" id="PS00135">
    <property type="entry name" value="TRYPSIN_SER"/>
    <property type="match status" value="1"/>
</dbReference>
<feature type="domain" description="Peptidase S1" evidence="9">
    <location>
        <begin position="262"/>
        <end position="488"/>
    </location>
</feature>
<evidence type="ECO:0000256" key="7">
    <source>
        <dbReference type="ARBA" id="ARBA00023157"/>
    </source>
</evidence>
<dbReference type="InterPro" id="IPR050430">
    <property type="entry name" value="Peptidase_S1"/>
</dbReference>
<dbReference type="Pfam" id="PF00089">
    <property type="entry name" value="Trypsin"/>
    <property type="match status" value="2"/>
</dbReference>
<dbReference type="InterPro" id="IPR018114">
    <property type="entry name" value="TRYPSIN_HIS"/>
</dbReference>
<dbReference type="AlphaFoldDB" id="A0AA39F1Q3"/>
<comment type="caution">
    <text evidence="10">The sequence shown here is derived from an EMBL/GenBank/DDBJ whole genome shotgun (WGS) entry which is preliminary data.</text>
</comment>
<dbReference type="InterPro" id="IPR001314">
    <property type="entry name" value="Peptidase_S1A"/>
</dbReference>
<dbReference type="CDD" id="cd00190">
    <property type="entry name" value="Tryp_SPc"/>
    <property type="match status" value="2"/>
</dbReference>
<reference evidence="10" key="2">
    <citation type="submission" date="2023-03" db="EMBL/GenBank/DDBJ databases">
        <authorList>
            <person name="Inwood S.N."/>
            <person name="Skelly J.G."/>
            <person name="Guhlin J."/>
            <person name="Harrop T.W.R."/>
            <person name="Goldson S.G."/>
            <person name="Dearden P.K."/>
        </authorList>
    </citation>
    <scope>NUCLEOTIDE SEQUENCE</scope>
    <source>
        <strain evidence="10">Lincoln</strain>
        <tissue evidence="10">Whole body</tissue>
    </source>
</reference>
<dbReference type="PANTHER" id="PTHR24276:SF91">
    <property type="entry name" value="AT26814P-RELATED"/>
    <property type="match status" value="1"/>
</dbReference>
<dbReference type="PROSITE" id="PS00134">
    <property type="entry name" value="TRYPSIN_HIS"/>
    <property type="match status" value="1"/>
</dbReference>
<evidence type="ECO:0000256" key="3">
    <source>
        <dbReference type="ARBA" id="ARBA00022729"/>
    </source>
</evidence>
<proteinExistence type="inferred from homology"/>